<dbReference type="Proteomes" id="UP001209540">
    <property type="component" value="Unassembled WGS sequence"/>
</dbReference>
<keyword evidence="2" id="KW-0472">Membrane</keyword>
<reference evidence="3" key="2">
    <citation type="submission" date="2023-02" db="EMBL/GenBank/DDBJ databases">
        <authorList>
            <consortium name="DOE Joint Genome Institute"/>
            <person name="Mondo S.J."/>
            <person name="Chang Y."/>
            <person name="Wang Y."/>
            <person name="Ahrendt S."/>
            <person name="Andreopoulos W."/>
            <person name="Barry K."/>
            <person name="Beard J."/>
            <person name="Benny G.L."/>
            <person name="Blankenship S."/>
            <person name="Bonito G."/>
            <person name="Cuomo C."/>
            <person name="Desiro A."/>
            <person name="Gervers K.A."/>
            <person name="Hundley H."/>
            <person name="Kuo A."/>
            <person name="LaButti K."/>
            <person name="Lang B.F."/>
            <person name="Lipzen A."/>
            <person name="O'Donnell K."/>
            <person name="Pangilinan J."/>
            <person name="Reynolds N."/>
            <person name="Sandor L."/>
            <person name="Smith M.W."/>
            <person name="Tsang A."/>
            <person name="Grigoriev I.V."/>
            <person name="Stajich J.E."/>
            <person name="Spatafora J.W."/>
        </authorList>
    </citation>
    <scope>NUCLEOTIDE SEQUENCE</scope>
    <source>
        <strain evidence="3">RSA 2281</strain>
    </source>
</reference>
<keyword evidence="2" id="KW-1133">Transmembrane helix</keyword>
<dbReference type="EMBL" id="JAIXMP010000001">
    <property type="protein sequence ID" value="KAI9278427.1"/>
    <property type="molecule type" value="Genomic_DNA"/>
</dbReference>
<evidence type="ECO:0000256" key="2">
    <source>
        <dbReference type="SAM" id="Phobius"/>
    </source>
</evidence>
<gene>
    <name evidence="3" type="ORF">BDA99DRAFT_492110</name>
</gene>
<comment type="caution">
    <text evidence="3">The sequence shown here is derived from an EMBL/GenBank/DDBJ whole genome shotgun (WGS) entry which is preliminary data.</text>
</comment>
<accession>A0AAD5PKA7</accession>
<evidence type="ECO:0000313" key="4">
    <source>
        <dbReference type="Proteomes" id="UP001209540"/>
    </source>
</evidence>
<protein>
    <submittedName>
        <fullName evidence="3">Uncharacterized protein</fullName>
    </submittedName>
</protein>
<feature type="transmembrane region" description="Helical" evidence="2">
    <location>
        <begin position="17"/>
        <end position="34"/>
    </location>
</feature>
<keyword evidence="2" id="KW-0812">Transmembrane</keyword>
<keyword evidence="4" id="KW-1185">Reference proteome</keyword>
<organism evidence="3 4">
    <name type="scientific">Phascolomyces articulosus</name>
    <dbReference type="NCBI Taxonomy" id="60185"/>
    <lineage>
        <taxon>Eukaryota</taxon>
        <taxon>Fungi</taxon>
        <taxon>Fungi incertae sedis</taxon>
        <taxon>Mucoromycota</taxon>
        <taxon>Mucoromycotina</taxon>
        <taxon>Mucoromycetes</taxon>
        <taxon>Mucorales</taxon>
        <taxon>Lichtheimiaceae</taxon>
        <taxon>Phascolomyces</taxon>
    </lineage>
</organism>
<feature type="compositionally biased region" description="Basic and acidic residues" evidence="1">
    <location>
        <begin position="201"/>
        <end position="214"/>
    </location>
</feature>
<dbReference type="AlphaFoldDB" id="A0AAD5PKA7"/>
<reference evidence="3" key="1">
    <citation type="journal article" date="2022" name="IScience">
        <title>Evolution of zygomycete secretomes and the origins of terrestrial fungal ecologies.</title>
        <authorList>
            <person name="Chang Y."/>
            <person name="Wang Y."/>
            <person name="Mondo S."/>
            <person name="Ahrendt S."/>
            <person name="Andreopoulos W."/>
            <person name="Barry K."/>
            <person name="Beard J."/>
            <person name="Benny G.L."/>
            <person name="Blankenship S."/>
            <person name="Bonito G."/>
            <person name="Cuomo C."/>
            <person name="Desiro A."/>
            <person name="Gervers K.A."/>
            <person name="Hundley H."/>
            <person name="Kuo A."/>
            <person name="LaButti K."/>
            <person name="Lang B.F."/>
            <person name="Lipzen A."/>
            <person name="O'Donnell K."/>
            <person name="Pangilinan J."/>
            <person name="Reynolds N."/>
            <person name="Sandor L."/>
            <person name="Smith M.E."/>
            <person name="Tsang A."/>
            <person name="Grigoriev I.V."/>
            <person name="Stajich J.E."/>
            <person name="Spatafora J.W."/>
        </authorList>
    </citation>
    <scope>NUCLEOTIDE SEQUENCE</scope>
    <source>
        <strain evidence="3">RSA 2281</strain>
    </source>
</reference>
<feature type="region of interest" description="Disordered" evidence="1">
    <location>
        <begin position="201"/>
        <end position="236"/>
    </location>
</feature>
<evidence type="ECO:0000256" key="1">
    <source>
        <dbReference type="SAM" id="MobiDB-lite"/>
    </source>
</evidence>
<evidence type="ECO:0000313" key="3">
    <source>
        <dbReference type="EMBL" id="KAI9278427.1"/>
    </source>
</evidence>
<name>A0AAD5PKA7_9FUNG</name>
<sequence>MYYYIDWFLKQAHRSKFFIVLITILTIIIMVATTRCRWLSRRRMGWLNGRLAVVSYFKNVVLRKKQQDEEDQSTSTPPPPNKAVPMVTLEKKIEDLPFQEQPQQEEERSLMVVPSIAKRNRVRMVMVQQYKKKPVVSYGSVDSLEHRQYLRSQRRQQQEKLLSYYFICNPNGDNTNNINNNANKMMIPRAPLMLIPDVDHRQKQLQQDREDKRNRGLVKYNHHQQQQQRRRRHHHHHPLAMGLLRDNRFCHGNQYVYTNNNNNNIIVATTTSTFYYNYI</sequence>
<proteinExistence type="predicted"/>